<sequence length="357" mass="40908">MKYSCCKSTSGGATDRITCIQCKCHYHIQCLFPSNEDNEISNELKKKWTCPTCSCTRRGLNTDNTPVRSSPLGSRSVKNTNINMQRGGSAINQSPETMDIGREFNFTIDDIKHIISSEIAKWKSDLELTINNLVSSFLQPIKEDIVNLKDSISFINTKYEEINQKIAHFENEIKVLSAQSSSLNDLRINLDSMEAENNKREQWVRRSNVEIYGIPEKKNENLMELLQSISSHIGYQVNPATDIDFITRVAPTSRENRRSKPIIIRFLSRWKKDDFLSIARKNKLKCSDLGFSGNNSNIYFNDHLTKSNKNLLQEAKKLAKEKSFLYVWVKNCTIMVRRSDTSPVLHIINQSDLKKIA</sequence>
<feature type="domain" description="FP protein C-terminal" evidence="2">
    <location>
        <begin position="305"/>
        <end position="356"/>
    </location>
</feature>
<gene>
    <name evidence="3" type="ORF">BINO364_LOCUS7783</name>
</gene>
<dbReference type="EMBL" id="OV170222">
    <property type="protein sequence ID" value="CAH0721722.1"/>
    <property type="molecule type" value="Genomic_DNA"/>
</dbReference>
<dbReference type="Proteomes" id="UP000838878">
    <property type="component" value="Chromosome 2"/>
</dbReference>
<feature type="coiled-coil region" evidence="1">
    <location>
        <begin position="152"/>
        <end position="196"/>
    </location>
</feature>
<name>A0A8J9VYN7_9NEOP</name>
<dbReference type="InterPro" id="IPR011011">
    <property type="entry name" value="Znf_FYVE_PHD"/>
</dbReference>
<dbReference type="Gene3D" id="3.30.40.10">
    <property type="entry name" value="Zinc/RING finger domain, C3HC4 (zinc finger)"/>
    <property type="match status" value="1"/>
</dbReference>
<dbReference type="OrthoDB" id="7477812at2759"/>
<dbReference type="CDD" id="cd15489">
    <property type="entry name" value="PHD_SF"/>
    <property type="match status" value="1"/>
</dbReference>
<protein>
    <recommendedName>
        <fullName evidence="2">FP protein C-terminal domain-containing protein</fullName>
    </recommendedName>
</protein>
<dbReference type="Pfam" id="PF25298">
    <property type="entry name" value="Baculo_FP_2nd"/>
    <property type="match status" value="1"/>
</dbReference>
<keyword evidence="4" id="KW-1185">Reference proteome</keyword>
<feature type="non-terminal residue" evidence="3">
    <location>
        <position position="357"/>
    </location>
</feature>
<keyword evidence="1" id="KW-0175">Coiled coil</keyword>
<dbReference type="Gene3D" id="3.30.70.1820">
    <property type="entry name" value="L1 transposable element, RRM domain"/>
    <property type="match status" value="1"/>
</dbReference>
<evidence type="ECO:0000313" key="3">
    <source>
        <dbReference type="EMBL" id="CAH0721722.1"/>
    </source>
</evidence>
<dbReference type="SUPFAM" id="SSF57903">
    <property type="entry name" value="FYVE/PHD zinc finger"/>
    <property type="match status" value="1"/>
</dbReference>
<evidence type="ECO:0000259" key="2">
    <source>
        <dbReference type="Pfam" id="PF25298"/>
    </source>
</evidence>
<dbReference type="AlphaFoldDB" id="A0A8J9VYN7"/>
<accession>A0A8J9VYN7</accession>
<reference evidence="3" key="1">
    <citation type="submission" date="2021-12" db="EMBL/GenBank/DDBJ databases">
        <authorList>
            <person name="Martin H S."/>
        </authorList>
    </citation>
    <scope>NUCLEOTIDE SEQUENCE</scope>
</reference>
<proteinExistence type="predicted"/>
<organism evidence="3 4">
    <name type="scientific">Brenthis ino</name>
    <name type="common">lesser marbled fritillary</name>
    <dbReference type="NCBI Taxonomy" id="405034"/>
    <lineage>
        <taxon>Eukaryota</taxon>
        <taxon>Metazoa</taxon>
        <taxon>Ecdysozoa</taxon>
        <taxon>Arthropoda</taxon>
        <taxon>Hexapoda</taxon>
        <taxon>Insecta</taxon>
        <taxon>Pterygota</taxon>
        <taxon>Neoptera</taxon>
        <taxon>Endopterygota</taxon>
        <taxon>Lepidoptera</taxon>
        <taxon>Glossata</taxon>
        <taxon>Ditrysia</taxon>
        <taxon>Papilionoidea</taxon>
        <taxon>Nymphalidae</taxon>
        <taxon>Heliconiinae</taxon>
        <taxon>Argynnini</taxon>
        <taxon>Brenthis</taxon>
    </lineage>
</organism>
<dbReference type="InterPro" id="IPR057251">
    <property type="entry name" value="FP_C"/>
</dbReference>
<evidence type="ECO:0000313" key="4">
    <source>
        <dbReference type="Proteomes" id="UP000838878"/>
    </source>
</evidence>
<dbReference type="InterPro" id="IPR013083">
    <property type="entry name" value="Znf_RING/FYVE/PHD"/>
</dbReference>
<evidence type="ECO:0000256" key="1">
    <source>
        <dbReference type="SAM" id="Coils"/>
    </source>
</evidence>